<protein>
    <recommendedName>
        <fullName evidence="3">Nucleoside/nucleotide kinase family protein</fullName>
    </recommendedName>
</protein>
<gene>
    <name evidence="1" type="ORF">K8V11_12355</name>
</gene>
<evidence type="ECO:0000313" key="1">
    <source>
        <dbReference type="EMBL" id="HJE91788.1"/>
    </source>
</evidence>
<dbReference type="SUPFAM" id="SSF52540">
    <property type="entry name" value="P-loop containing nucleoside triphosphate hydrolases"/>
    <property type="match status" value="1"/>
</dbReference>
<sequence>MAVDPIESVVARIEHEAAGFERFVLGITGSPGSGKTTLASAIVERIRERTPG</sequence>
<dbReference type="InterPro" id="IPR027417">
    <property type="entry name" value="P-loop_NTPase"/>
</dbReference>
<proteinExistence type="predicted"/>
<dbReference type="Proteomes" id="UP000776650">
    <property type="component" value="Unassembled WGS sequence"/>
</dbReference>
<reference evidence="1" key="2">
    <citation type="submission" date="2021-09" db="EMBL/GenBank/DDBJ databases">
        <authorList>
            <person name="Gilroy R."/>
        </authorList>
    </citation>
    <scope>NUCLEOTIDE SEQUENCE</scope>
    <source>
        <strain evidence="1">ChiGjej1B1-18357</strain>
    </source>
</reference>
<name>A0A921JZD0_9ACTN</name>
<dbReference type="EMBL" id="DYXM01000236">
    <property type="protein sequence ID" value="HJE91788.1"/>
    <property type="molecule type" value="Genomic_DNA"/>
</dbReference>
<comment type="caution">
    <text evidence="1">The sequence shown here is derived from an EMBL/GenBank/DDBJ whole genome shotgun (WGS) entry which is preliminary data.</text>
</comment>
<reference evidence="1" key="1">
    <citation type="journal article" date="2021" name="PeerJ">
        <title>Extensive microbial diversity within the chicken gut microbiome revealed by metagenomics and culture.</title>
        <authorList>
            <person name="Gilroy R."/>
            <person name="Ravi A."/>
            <person name="Getino M."/>
            <person name="Pursley I."/>
            <person name="Horton D.L."/>
            <person name="Alikhan N.F."/>
            <person name="Baker D."/>
            <person name="Gharbi K."/>
            <person name="Hall N."/>
            <person name="Watson M."/>
            <person name="Adriaenssens E.M."/>
            <person name="Foster-Nyarko E."/>
            <person name="Jarju S."/>
            <person name="Secka A."/>
            <person name="Antonio M."/>
            <person name="Oren A."/>
            <person name="Chaudhuri R.R."/>
            <person name="La Ragione R."/>
            <person name="Hildebrand F."/>
            <person name="Pallen M.J."/>
        </authorList>
    </citation>
    <scope>NUCLEOTIDE SEQUENCE</scope>
    <source>
        <strain evidence="1">ChiGjej1B1-18357</strain>
    </source>
</reference>
<dbReference type="Gene3D" id="3.40.50.300">
    <property type="entry name" value="P-loop containing nucleotide triphosphate hydrolases"/>
    <property type="match status" value="1"/>
</dbReference>
<evidence type="ECO:0008006" key="3">
    <source>
        <dbReference type="Google" id="ProtNLM"/>
    </source>
</evidence>
<organism evidence="1 2">
    <name type="scientific">Dietzia timorensis</name>
    <dbReference type="NCBI Taxonomy" id="499555"/>
    <lineage>
        <taxon>Bacteria</taxon>
        <taxon>Bacillati</taxon>
        <taxon>Actinomycetota</taxon>
        <taxon>Actinomycetes</taxon>
        <taxon>Mycobacteriales</taxon>
        <taxon>Dietziaceae</taxon>
        <taxon>Dietzia</taxon>
    </lineage>
</organism>
<evidence type="ECO:0000313" key="2">
    <source>
        <dbReference type="Proteomes" id="UP000776650"/>
    </source>
</evidence>
<feature type="non-terminal residue" evidence="1">
    <location>
        <position position="52"/>
    </location>
</feature>
<accession>A0A921JZD0</accession>
<dbReference type="AlphaFoldDB" id="A0A921JZD0"/>